<gene>
    <name evidence="2" type="ORF">BGCPKDLD_3345</name>
</gene>
<keyword evidence="1" id="KW-0732">Signal</keyword>
<dbReference type="Proteomes" id="UP001055093">
    <property type="component" value="Unassembled WGS sequence"/>
</dbReference>
<name>A0ABQ4UX67_9HYPH</name>
<evidence type="ECO:0000313" key="3">
    <source>
        <dbReference type="Proteomes" id="UP001055093"/>
    </source>
</evidence>
<accession>A0ABQ4UX67</accession>
<feature type="chain" id="PRO_5045200163" description="Alpha/beta hydrolase" evidence="1">
    <location>
        <begin position="19"/>
        <end position="81"/>
    </location>
</feature>
<sequence length="81" mass="8312">MRDLFKIAAAGAVLSAYAALVPSMIEAAPAQGEAKTFTHRLPQAGGATPVSVRIETADAGDRLFDARRPILVGFSAGGASR</sequence>
<reference evidence="2" key="2">
    <citation type="submission" date="2021-08" db="EMBL/GenBank/DDBJ databases">
        <authorList>
            <person name="Tani A."/>
            <person name="Ola A."/>
            <person name="Ogura Y."/>
            <person name="Katsura K."/>
            <person name="Hayashi T."/>
        </authorList>
    </citation>
    <scope>NUCLEOTIDE SEQUENCE</scope>
    <source>
        <strain evidence="2">DSM 14458</strain>
    </source>
</reference>
<organism evidence="2 3">
    <name type="scientific">Methylorubrum suomiense</name>
    <dbReference type="NCBI Taxonomy" id="144191"/>
    <lineage>
        <taxon>Bacteria</taxon>
        <taxon>Pseudomonadati</taxon>
        <taxon>Pseudomonadota</taxon>
        <taxon>Alphaproteobacteria</taxon>
        <taxon>Hyphomicrobiales</taxon>
        <taxon>Methylobacteriaceae</taxon>
        <taxon>Methylorubrum</taxon>
    </lineage>
</organism>
<evidence type="ECO:0000313" key="2">
    <source>
        <dbReference type="EMBL" id="GJE76746.1"/>
    </source>
</evidence>
<evidence type="ECO:0000256" key="1">
    <source>
        <dbReference type="SAM" id="SignalP"/>
    </source>
</evidence>
<protein>
    <recommendedName>
        <fullName evidence="4">Alpha/beta hydrolase</fullName>
    </recommendedName>
</protein>
<dbReference type="EMBL" id="BPRE01000010">
    <property type="protein sequence ID" value="GJE76746.1"/>
    <property type="molecule type" value="Genomic_DNA"/>
</dbReference>
<proteinExistence type="predicted"/>
<dbReference type="RefSeq" id="WP_137828416.1">
    <property type="nucleotide sequence ID" value="NZ_BPRE01000010.1"/>
</dbReference>
<keyword evidence="3" id="KW-1185">Reference proteome</keyword>
<comment type="caution">
    <text evidence="2">The sequence shown here is derived from an EMBL/GenBank/DDBJ whole genome shotgun (WGS) entry which is preliminary data.</text>
</comment>
<evidence type="ECO:0008006" key="4">
    <source>
        <dbReference type="Google" id="ProtNLM"/>
    </source>
</evidence>
<reference evidence="2" key="1">
    <citation type="journal article" date="2021" name="Front. Microbiol.">
        <title>Comprehensive Comparative Genomics and Phenotyping of Methylobacterium Species.</title>
        <authorList>
            <person name="Alessa O."/>
            <person name="Ogura Y."/>
            <person name="Fujitani Y."/>
            <person name="Takami H."/>
            <person name="Hayashi T."/>
            <person name="Sahin N."/>
            <person name="Tani A."/>
        </authorList>
    </citation>
    <scope>NUCLEOTIDE SEQUENCE</scope>
    <source>
        <strain evidence="2">DSM 14458</strain>
    </source>
</reference>
<feature type="signal peptide" evidence="1">
    <location>
        <begin position="1"/>
        <end position="18"/>
    </location>
</feature>